<dbReference type="STRING" id="931890.G8JRS9"/>
<dbReference type="EMBL" id="CP002499">
    <property type="protein sequence ID" value="AET38848.1"/>
    <property type="molecule type" value="Genomic_DNA"/>
</dbReference>
<dbReference type="Proteomes" id="UP000006790">
    <property type="component" value="Chromosome 3"/>
</dbReference>
<comment type="similarity">
    <text evidence="1 3">Belongs to the short-chain dehydrogenases/reductases (SDR) family.</text>
</comment>
<dbReference type="HOGENOM" id="CLU_010194_5_1_1"/>
<dbReference type="AlphaFoldDB" id="G8JRS9"/>
<dbReference type="OrthoDB" id="10253736at2759"/>
<dbReference type="KEGG" id="erc:Ecym_3361"/>
<protein>
    <submittedName>
        <fullName evidence="4">Uncharacterized protein</fullName>
    </submittedName>
</protein>
<dbReference type="FunCoup" id="G8JRS9">
    <property type="interactions" value="495"/>
</dbReference>
<proteinExistence type="inferred from homology"/>
<evidence type="ECO:0000313" key="5">
    <source>
        <dbReference type="Proteomes" id="UP000006790"/>
    </source>
</evidence>
<keyword evidence="5" id="KW-1185">Reference proteome</keyword>
<dbReference type="Pfam" id="PF00106">
    <property type="entry name" value="adh_short"/>
    <property type="match status" value="1"/>
</dbReference>
<dbReference type="InterPro" id="IPR002347">
    <property type="entry name" value="SDR_fam"/>
</dbReference>
<reference evidence="5" key="1">
    <citation type="journal article" date="2012" name="G3 (Bethesda)">
        <title>Pichia sorbitophila, an interspecies yeast hybrid reveals early steps of genome resolution following polyploidization.</title>
        <authorList>
            <person name="Leh Louis V."/>
            <person name="Despons L."/>
            <person name="Friedrich A."/>
            <person name="Martin T."/>
            <person name="Durrens P."/>
            <person name="Casaregola S."/>
            <person name="Neuveglise C."/>
            <person name="Fairhead C."/>
            <person name="Marck C."/>
            <person name="Cruz J.A."/>
            <person name="Straub M.L."/>
            <person name="Kugler V."/>
            <person name="Sacerdot C."/>
            <person name="Uzunov Z."/>
            <person name="Thierry A."/>
            <person name="Weiss S."/>
            <person name="Bleykasten C."/>
            <person name="De Montigny J."/>
            <person name="Jacques N."/>
            <person name="Jung P."/>
            <person name="Lemaire M."/>
            <person name="Mallet S."/>
            <person name="Morel G."/>
            <person name="Richard G.F."/>
            <person name="Sarkar A."/>
            <person name="Savel G."/>
            <person name="Schacherer J."/>
            <person name="Seret M.L."/>
            <person name="Talla E."/>
            <person name="Samson G."/>
            <person name="Jubin C."/>
            <person name="Poulain J."/>
            <person name="Vacherie B."/>
            <person name="Barbe V."/>
            <person name="Pelletier E."/>
            <person name="Sherman D.J."/>
            <person name="Westhof E."/>
            <person name="Weissenbach J."/>
            <person name="Baret P.V."/>
            <person name="Wincker P."/>
            <person name="Gaillardin C."/>
            <person name="Dujon B."/>
            <person name="Souciet J.L."/>
        </authorList>
    </citation>
    <scope>NUCLEOTIDE SEQUENCE [LARGE SCALE GENOMIC DNA]</scope>
    <source>
        <strain evidence="5">CBS 270.75 / DBVPG 7215 / KCTC 17166 / NRRL Y-17582</strain>
    </source>
</reference>
<dbReference type="PANTHER" id="PTHR24322:SF736">
    <property type="entry name" value="RETINOL DEHYDROGENASE 10"/>
    <property type="match status" value="1"/>
</dbReference>
<name>G8JRS9_ERECY</name>
<dbReference type="OMA" id="NWYAVLP"/>
<gene>
    <name evidence="4" type="ordered locus">Ecym_3361</name>
</gene>
<evidence type="ECO:0000313" key="4">
    <source>
        <dbReference type="EMBL" id="AET38848.1"/>
    </source>
</evidence>
<dbReference type="InParanoid" id="G8JRS9"/>
<dbReference type="PANTHER" id="PTHR24322">
    <property type="entry name" value="PKSB"/>
    <property type="match status" value="1"/>
</dbReference>
<dbReference type="PRINTS" id="PR00081">
    <property type="entry name" value="GDHRDH"/>
</dbReference>
<evidence type="ECO:0000256" key="3">
    <source>
        <dbReference type="RuleBase" id="RU000363"/>
    </source>
</evidence>
<dbReference type="GeneID" id="11468931"/>
<evidence type="ECO:0000256" key="2">
    <source>
        <dbReference type="ARBA" id="ARBA00023002"/>
    </source>
</evidence>
<dbReference type="SUPFAM" id="SSF51735">
    <property type="entry name" value="NAD(P)-binding Rossmann-fold domains"/>
    <property type="match status" value="1"/>
</dbReference>
<dbReference type="InterPro" id="IPR036291">
    <property type="entry name" value="NAD(P)-bd_dom_sf"/>
</dbReference>
<dbReference type="PRINTS" id="PR00080">
    <property type="entry name" value="SDRFAMILY"/>
</dbReference>
<dbReference type="GO" id="GO:0016616">
    <property type="term" value="F:oxidoreductase activity, acting on the CH-OH group of donors, NAD or NADP as acceptor"/>
    <property type="evidence" value="ECO:0007669"/>
    <property type="project" value="TreeGrafter"/>
</dbReference>
<accession>G8JRS9</accession>
<keyword evidence="2" id="KW-0560">Oxidoreductase</keyword>
<organism evidence="4 5">
    <name type="scientific">Eremothecium cymbalariae (strain CBS 270.75 / DBVPG 7215 / KCTC 17166 / NRRL Y-17582)</name>
    <name type="common">Yeast</name>
    <dbReference type="NCBI Taxonomy" id="931890"/>
    <lineage>
        <taxon>Eukaryota</taxon>
        <taxon>Fungi</taxon>
        <taxon>Dikarya</taxon>
        <taxon>Ascomycota</taxon>
        <taxon>Saccharomycotina</taxon>
        <taxon>Saccharomycetes</taxon>
        <taxon>Saccharomycetales</taxon>
        <taxon>Saccharomycetaceae</taxon>
        <taxon>Eremothecium</taxon>
    </lineage>
</organism>
<dbReference type="RefSeq" id="XP_003645665.1">
    <property type="nucleotide sequence ID" value="XM_003645617.1"/>
</dbReference>
<dbReference type="Gene3D" id="3.40.50.720">
    <property type="entry name" value="NAD(P)-binding Rossmann-like Domain"/>
    <property type="match status" value="1"/>
</dbReference>
<dbReference type="eggNOG" id="KOG1201">
    <property type="taxonomic scope" value="Eukaryota"/>
</dbReference>
<sequence>MQSFDRREGIYLGSGLSHLVRSRGISKAVDRWIEMNFISSLQTLAEKMLRFGLPLVGFKLDPSRDIALVTGGAGGLGWELVRELQRKRIVTVVLDIVPPSGLRCLNDIYFYSCDISIPGRIREIHEQIITDVGHVTILINNAAITSDAPLEAMENEQIEKIMQVNLLGPYMLIREFLPSMLSIGRGYIVNIASVLGFVTPARLTAYGASKGGLIALHESLVDELDQFTWINMNNSAYLPSLSSRGSIRSLLVCPGKIDTKMFDNAQSPSKIIAPDLDPKCLAREIIKAIDHNRSGTLKLPYYTNLMTYFKSLDWPWFRLFRLCSGFDSIITERRETNTTMGSNISSRH</sequence>
<evidence type="ECO:0000256" key="1">
    <source>
        <dbReference type="ARBA" id="ARBA00006484"/>
    </source>
</evidence>